<keyword evidence="3" id="KW-1185">Reference proteome</keyword>
<feature type="region of interest" description="Disordered" evidence="1">
    <location>
        <begin position="23"/>
        <end position="58"/>
    </location>
</feature>
<gene>
    <name evidence="2" type="ORF">H0235_006680</name>
</gene>
<feature type="compositionally biased region" description="Basic and acidic residues" evidence="1">
    <location>
        <begin position="23"/>
        <end position="33"/>
    </location>
</feature>
<accession>A0A834P435</accession>
<dbReference type="Proteomes" id="UP000600918">
    <property type="component" value="Unassembled WGS sequence"/>
</dbReference>
<evidence type="ECO:0000313" key="2">
    <source>
        <dbReference type="EMBL" id="KAF7426986.1"/>
    </source>
</evidence>
<reference evidence="2" key="1">
    <citation type="journal article" date="2020" name="G3 (Bethesda)">
        <title>High-Quality Assemblies for Three Invasive Social Wasps from the &lt;i&gt;Vespula&lt;/i&gt; Genus.</title>
        <authorList>
            <person name="Harrop T.W.R."/>
            <person name="Guhlin J."/>
            <person name="McLaughlin G.M."/>
            <person name="Permina E."/>
            <person name="Stockwell P."/>
            <person name="Gilligan J."/>
            <person name="Le Lec M.F."/>
            <person name="Gruber M.A.M."/>
            <person name="Quinn O."/>
            <person name="Lovegrove M."/>
            <person name="Duncan E.J."/>
            <person name="Remnant E.J."/>
            <person name="Van Eeckhoven J."/>
            <person name="Graham B."/>
            <person name="Knapp R.A."/>
            <person name="Langford K.W."/>
            <person name="Kronenberg Z."/>
            <person name="Press M.O."/>
            <person name="Eacker S.M."/>
            <person name="Wilson-Rankin E.E."/>
            <person name="Purcell J."/>
            <person name="Lester P.J."/>
            <person name="Dearden P.K."/>
        </authorList>
    </citation>
    <scope>NUCLEOTIDE SEQUENCE</scope>
    <source>
        <strain evidence="2">Volc-1</strain>
    </source>
</reference>
<sequence length="77" mass="9647">MAVEERRYLLRDTFQEQFERRNSRKSECRKFKEEEEEENEEKEEEVEKGEEKRRRRKSCDVRLYQASIVREEPVIHP</sequence>
<comment type="caution">
    <text evidence="2">The sequence shown here is derived from an EMBL/GenBank/DDBJ whole genome shotgun (WGS) entry which is preliminary data.</text>
</comment>
<dbReference type="AlphaFoldDB" id="A0A834P435"/>
<organism evidence="2 3">
    <name type="scientific">Vespula pensylvanica</name>
    <name type="common">Western yellow jacket</name>
    <name type="synonym">Wasp</name>
    <dbReference type="NCBI Taxonomy" id="30213"/>
    <lineage>
        <taxon>Eukaryota</taxon>
        <taxon>Metazoa</taxon>
        <taxon>Ecdysozoa</taxon>
        <taxon>Arthropoda</taxon>
        <taxon>Hexapoda</taxon>
        <taxon>Insecta</taxon>
        <taxon>Pterygota</taxon>
        <taxon>Neoptera</taxon>
        <taxon>Endopterygota</taxon>
        <taxon>Hymenoptera</taxon>
        <taxon>Apocrita</taxon>
        <taxon>Aculeata</taxon>
        <taxon>Vespoidea</taxon>
        <taxon>Vespidae</taxon>
        <taxon>Vespinae</taxon>
        <taxon>Vespula</taxon>
    </lineage>
</organism>
<evidence type="ECO:0000313" key="3">
    <source>
        <dbReference type="Proteomes" id="UP000600918"/>
    </source>
</evidence>
<evidence type="ECO:0000256" key="1">
    <source>
        <dbReference type="SAM" id="MobiDB-lite"/>
    </source>
</evidence>
<protein>
    <submittedName>
        <fullName evidence="2">Uncharacterized protein</fullName>
    </submittedName>
</protein>
<feature type="compositionally biased region" description="Acidic residues" evidence="1">
    <location>
        <begin position="34"/>
        <end position="48"/>
    </location>
</feature>
<proteinExistence type="predicted"/>
<name>A0A834P435_VESPE</name>
<dbReference type="EMBL" id="JACSDY010000005">
    <property type="protein sequence ID" value="KAF7426986.1"/>
    <property type="molecule type" value="Genomic_DNA"/>
</dbReference>